<dbReference type="EMBL" id="RAQK01000001">
    <property type="protein sequence ID" value="RKE95939.1"/>
    <property type="molecule type" value="Genomic_DNA"/>
</dbReference>
<dbReference type="AlphaFoldDB" id="A0A420DP41"/>
<reference evidence="2 3" key="1">
    <citation type="submission" date="2018-09" db="EMBL/GenBank/DDBJ databases">
        <title>Genomic Encyclopedia of Archaeal and Bacterial Type Strains, Phase II (KMG-II): from individual species to whole genera.</title>
        <authorList>
            <person name="Goeker M."/>
        </authorList>
    </citation>
    <scope>NUCLEOTIDE SEQUENCE [LARGE SCALE GENOMIC DNA]</scope>
    <source>
        <strain evidence="2 3">DSM 11458</strain>
    </source>
</reference>
<dbReference type="Proteomes" id="UP000284407">
    <property type="component" value="Unassembled WGS sequence"/>
</dbReference>
<sequence length="126" mass="13579">MMTRRAMIASLPASTIAVGSTASSPAMARAEDDTPILRLFSQHQAILSAASVHVRAANGKDVDEDLERLFYRRSDEIESELMALPSTCAADFAAKLVVDTCSGDTFSDWETGALWKEARALTGTLK</sequence>
<gene>
    <name evidence="2" type="ORF">C8N30_0486</name>
</gene>
<feature type="chain" id="PRO_5019526222" description="Secreted protein" evidence="1">
    <location>
        <begin position="29"/>
        <end position="126"/>
    </location>
</feature>
<proteinExistence type="predicted"/>
<evidence type="ECO:0000313" key="2">
    <source>
        <dbReference type="EMBL" id="RKE95939.1"/>
    </source>
</evidence>
<evidence type="ECO:0000313" key="3">
    <source>
        <dbReference type="Proteomes" id="UP000284407"/>
    </source>
</evidence>
<organism evidence="2 3">
    <name type="scientific">Sulfitobacter guttiformis</name>
    <dbReference type="NCBI Taxonomy" id="74349"/>
    <lineage>
        <taxon>Bacteria</taxon>
        <taxon>Pseudomonadati</taxon>
        <taxon>Pseudomonadota</taxon>
        <taxon>Alphaproteobacteria</taxon>
        <taxon>Rhodobacterales</taxon>
        <taxon>Roseobacteraceae</taxon>
        <taxon>Sulfitobacter</taxon>
    </lineage>
</organism>
<keyword evidence="1" id="KW-0732">Signal</keyword>
<evidence type="ECO:0000256" key="1">
    <source>
        <dbReference type="SAM" id="SignalP"/>
    </source>
</evidence>
<comment type="caution">
    <text evidence="2">The sequence shown here is derived from an EMBL/GenBank/DDBJ whole genome shotgun (WGS) entry which is preliminary data.</text>
</comment>
<accession>A0A420DP41</accession>
<dbReference type="RefSeq" id="WP_025062893.1">
    <property type="nucleotide sequence ID" value="NZ_RAQK01000001.1"/>
</dbReference>
<protein>
    <recommendedName>
        <fullName evidence="4">Secreted protein</fullName>
    </recommendedName>
</protein>
<keyword evidence="3" id="KW-1185">Reference proteome</keyword>
<evidence type="ECO:0008006" key="4">
    <source>
        <dbReference type="Google" id="ProtNLM"/>
    </source>
</evidence>
<name>A0A420DP41_9RHOB</name>
<dbReference type="OrthoDB" id="7873757at2"/>
<feature type="signal peptide" evidence="1">
    <location>
        <begin position="1"/>
        <end position="28"/>
    </location>
</feature>